<dbReference type="RefSeq" id="XP_014170893.1">
    <property type="nucleotide sequence ID" value="XM_014315418.1"/>
</dbReference>
<evidence type="ECO:0000313" key="11">
    <source>
        <dbReference type="Proteomes" id="UP000007796"/>
    </source>
</evidence>
<evidence type="ECO:0000256" key="1">
    <source>
        <dbReference type="ARBA" id="ARBA00004496"/>
    </source>
</evidence>
<name>F0XL83_GROCL</name>
<dbReference type="GeneID" id="25979777"/>
<feature type="domain" description="RZ-type" evidence="9">
    <location>
        <begin position="1751"/>
        <end position="1830"/>
    </location>
</feature>
<evidence type="ECO:0000256" key="4">
    <source>
        <dbReference type="ARBA" id="ARBA00022771"/>
    </source>
</evidence>
<dbReference type="InterPro" id="IPR045055">
    <property type="entry name" value="DNA2/NAM7-like"/>
</dbReference>
<dbReference type="CDD" id="cd06008">
    <property type="entry name" value="NF-X1-zinc-finger"/>
    <property type="match status" value="1"/>
</dbReference>
<evidence type="ECO:0000256" key="2">
    <source>
        <dbReference type="ARBA" id="ARBA00022490"/>
    </source>
</evidence>
<keyword evidence="5 10" id="KW-0347">Helicase</keyword>
<dbReference type="Proteomes" id="UP000007796">
    <property type="component" value="Unassembled WGS sequence"/>
</dbReference>
<comment type="subcellular location">
    <subcellularLocation>
        <location evidence="1">Cytoplasm</location>
    </subcellularLocation>
</comment>
<dbReference type="Pfam" id="PF20173">
    <property type="entry name" value="ZnF_RZ-type"/>
    <property type="match status" value="1"/>
</dbReference>
<dbReference type="PROSITE" id="PS51981">
    <property type="entry name" value="ZF_RZ"/>
    <property type="match status" value="1"/>
</dbReference>
<protein>
    <submittedName>
        <fullName evidence="10">Nf-x1 finger and helicase domain containing protein</fullName>
    </submittedName>
</protein>
<keyword evidence="5 10" id="KW-0547">Nucleotide-binding</keyword>
<dbReference type="InterPro" id="IPR046439">
    <property type="entry name" value="ZF_RZ_dom"/>
</dbReference>
<dbReference type="FunFam" id="3.40.50.300:FF:001660">
    <property type="entry name" value="NF-X1 finger and helicase protein, putative"/>
    <property type="match status" value="1"/>
</dbReference>
<dbReference type="InterPro" id="IPR027417">
    <property type="entry name" value="P-loop_NTPase"/>
</dbReference>
<dbReference type="CDD" id="cd18808">
    <property type="entry name" value="SF1_C_Upf1"/>
    <property type="match status" value="1"/>
</dbReference>
<keyword evidence="4" id="KW-0863">Zinc-finger</keyword>
<evidence type="ECO:0000256" key="7">
    <source>
        <dbReference type="ARBA" id="ARBA00022859"/>
    </source>
</evidence>
<dbReference type="InterPro" id="IPR047187">
    <property type="entry name" value="SF1_C_Upf1"/>
</dbReference>
<dbReference type="EMBL" id="GL629794">
    <property type="protein sequence ID" value="EFX01411.1"/>
    <property type="molecule type" value="Genomic_DNA"/>
</dbReference>
<dbReference type="PANTHER" id="PTHR10887">
    <property type="entry name" value="DNA2/NAM7 HELICASE FAMILY"/>
    <property type="match status" value="1"/>
</dbReference>
<proteinExistence type="predicted"/>
<dbReference type="GO" id="GO:0005737">
    <property type="term" value="C:cytoplasm"/>
    <property type="evidence" value="ECO:0007669"/>
    <property type="project" value="UniProtKB-SubCell"/>
</dbReference>
<keyword evidence="11" id="KW-1185">Reference proteome</keyword>
<dbReference type="OrthoDB" id="2423195at2759"/>
<dbReference type="Pfam" id="PF13087">
    <property type="entry name" value="AAA_12"/>
    <property type="match status" value="1"/>
</dbReference>
<dbReference type="InterPro" id="IPR041677">
    <property type="entry name" value="DNA2/NAM7_AAA_11"/>
</dbReference>
<evidence type="ECO:0000256" key="3">
    <source>
        <dbReference type="ARBA" id="ARBA00022723"/>
    </source>
</evidence>
<dbReference type="Pfam" id="PF13086">
    <property type="entry name" value="AAA_11"/>
    <property type="match status" value="1"/>
</dbReference>
<feature type="region of interest" description="Disordered" evidence="8">
    <location>
        <begin position="769"/>
        <end position="791"/>
    </location>
</feature>
<keyword evidence="2" id="KW-0963">Cytoplasm</keyword>
<dbReference type="STRING" id="655863.F0XL83"/>
<dbReference type="GO" id="GO:0031048">
    <property type="term" value="P:regulatory ncRNA-mediated heterochromatin formation"/>
    <property type="evidence" value="ECO:0007669"/>
    <property type="project" value="TreeGrafter"/>
</dbReference>
<dbReference type="InParanoid" id="F0XL83"/>
<keyword evidence="3" id="KW-0479">Metal-binding</keyword>
<dbReference type="GO" id="GO:0008270">
    <property type="term" value="F:zinc ion binding"/>
    <property type="evidence" value="ECO:0007669"/>
    <property type="project" value="UniProtKB-KW"/>
</dbReference>
<dbReference type="GO" id="GO:0031380">
    <property type="term" value="C:nuclear RNA-directed RNA polymerase complex"/>
    <property type="evidence" value="ECO:0007669"/>
    <property type="project" value="TreeGrafter"/>
</dbReference>
<sequence length="2198" mass="245746">MSGRGSEDAGAKQEAIKLLATEEGFRYIRDVVDTHIPEAMACGITQKAALWESEVSPLFLFVTHKSVTGSAFLEEQVASIYNFLVGVGGKRMNALFNFVIVLAKDPNRPTPPTNMVLVELSLAVLAQMISSNTTNMANDDFRVFVDELATLATAGNAVLRDELSQRRTNTYASYIRRRLQVGDNLPDFQPNLVAASVGPVPSFRFRSDFPGHLSADGRRHGNDYADIARISIMPTYEEIMCDRSEYLPVTDPEQWHRQGISGRLDREFRLLREDTVGQLRDVVRMELDNLIRLEKEKTAPGQTKQRAHAASGKDNIRYCTYQDANIIRLDFERRTGLEFVVRFQQPAPSHVSAGGSNGLGGKAAQLHKRRIEWWTRAKKRLQPGGLLCAIDFRGSVLFFTVAHSTLRTLQDAGHRKKDGKENTEEEKVKPVTLADDALHSYVRLNLVGADKMDHVKEALKWFLQSKTNTSGGSLWHQQRVLVEFPGILLDAFQHTLRALQTASQKMDVPFADLIAPTKTLDGVVGNGIADVPPPIYAQKPGFVFDLGCLRNVGSNEILQHSIQKALEPEKLEANSCLDRTQSKALTQTLSRSMALIQGPPGTGKTYVGVEIIKVLLGNKKSAKLGPILCVCYTNHALDQLLEHLLDYSGTGQIIRMGSGSKSERLKNRGLRDVAGKITRTREERKSMWARGTDLDSSTEELQELSQRISRALPLAEIVRFLWENHMAHYKQLFRTNVLLMGHGKNAIGAKDEDGYRTVLGKPDQKIREWLGGGKREDGRRNPRRKPEDLEEADLHTLTHRERHDLYKWWEKCSFQEVTDEIVKQNGVYAVAKRSFDLACREVDLRCLNEADVIGVTTTGLARNIELLRHLSSKVLFCEEAGEVLEAHVLTSLLPSIEHAILIGDHQQLRPQVQNYELRSDNPRGQQFSFDMSLFERLVVPQHSSELQLPLSQLATQRRMHPSISALIRAPLYPELEDGESVGQYPEIPGLVRRLFWLRHCQPELGAADGPQADPTTASRTNSFEVEMTAALVSHIAKQGVYASGDIAVLTPYLGQMQLLQRRLASMFEISFNDRDLEELEAAEAIDGAADETTDITRATAASSSLRRGPQPARTTLLRSVRVATVDNFQGEEAKLIIVSLVRSNPQQRCGFLSTANRINVLLSRAKHGMVIIGNSDTCARVPMWRQVVAMLEAKGNIGEKLPLCCPRHPERTFEASNPDHFLQFSPDGGCLLRCDKRLFCGHACTGRCHSDIVHQAVECLEPCPRPLRGCDHNCPRPCGKECIIQCNVVLEDSFLTLPCGHQRIAPRCFEMQRPQSIKCMERVVRTVPGCGHTVQVACHTNVSEDAFPCTAKCGSPSVCGERCPGQEFCQVCGHKDVLDQVVDFIMMTTYRDTDVDEDPCIFPDCGHVLAMSSMDGIMDMTKHYAMHEENGQVHPASLLTSSAPFDMAEVKVCPNCRGSLRSVARYGRIVRRALLDESTKKFIAWANQQHQVLFMRFLAERERLETEAPSRNNNESWKSVVSKGRESGIRRLVRAADATRYAKLSKLRDDIRCYARKVHMGEQPFQRVADLVQFARRKRQGEHEEQTPRNNFNFDESVIQVRCHMVATILLLRCDIFALQDVYDLVCKPTLNQASKDAVSIAMQKMVTMGGTTELIKDCEASITLAQGAKCVRQEVEGHICFAQLCHLFRNMSMFDPARKDEARETIKEAGLAHVEDAKLLVEKSLSAKSLEPELVAAERALSDAPFYKPVTTAELKAVYTAMSREFSGTGHWYTCAQGHYFTVGECGMPMEQTRCPECGSPVGGRDHTSVEGVRAADDVERIARELNQPIGIAMSTFDGNIREFPDIQGAQKWHFLLRKVADKVDHLVGLETLRSPLYEDVWIALAKALDSRVHVDPYRMQLYQSLAVKESKHRFSDAIPLAPEAPGLVGFLCANTAHEGCLSTANDAGVHMRIHSCENGTSHCSDMGDASVVWIQPIVSRLSHGRGDFIEAAMCDLERQPRKQARRSEPETISRTITFPYSRHSSYPELCHLLSELRPKDVWPCTVNPDRWFQSGSIVTIKDLFGEFCSGDVFRHDEEVASKWKQGLKMVVDDSQATADSDLYPHLDTLEADYESVSAEAELFRPCDPPFFAYGGKDAQGSQDSQNSMISEFSMEKRTQAHDAMLMNAAGGRDWNCIGLLSTNDRHTLPDEDLGVR</sequence>
<reference evidence="10 11" key="1">
    <citation type="journal article" date="2011" name="Proc. Natl. Acad. Sci. U.S.A.">
        <title>Genome and transcriptome analyses of the mountain pine beetle-fungal symbiont Grosmannia clavigera, a lodgepole pine pathogen.</title>
        <authorList>
            <person name="DiGuistini S."/>
            <person name="Wang Y."/>
            <person name="Liao N.Y."/>
            <person name="Taylor G."/>
            <person name="Tanguay P."/>
            <person name="Feau N."/>
            <person name="Henrissat B."/>
            <person name="Chan S.K."/>
            <person name="Hesse-Orce U."/>
            <person name="Alamouti S.M."/>
            <person name="Tsui C.K.M."/>
            <person name="Docking R.T."/>
            <person name="Levasseur A."/>
            <person name="Haridas S."/>
            <person name="Robertson G."/>
            <person name="Birol I."/>
            <person name="Holt R.A."/>
            <person name="Marra M.A."/>
            <person name="Hamelin R.C."/>
            <person name="Hirst M."/>
            <person name="Jones S.J.M."/>
            <person name="Bohlmann J."/>
            <person name="Breuil C."/>
        </authorList>
    </citation>
    <scope>NUCLEOTIDE SEQUENCE [LARGE SCALE GENOMIC DNA]</scope>
    <source>
        <strain evidence="11">kw1407 / UAMH 11150</strain>
    </source>
</reference>
<evidence type="ECO:0000256" key="8">
    <source>
        <dbReference type="SAM" id="MobiDB-lite"/>
    </source>
</evidence>
<dbReference type="InterPro" id="IPR041679">
    <property type="entry name" value="DNA2/NAM7-like_C"/>
</dbReference>
<keyword evidence="6" id="KW-0862">Zinc</keyword>
<dbReference type="PANTHER" id="PTHR10887:SF445">
    <property type="entry name" value="NFX1-TYPE ZINC FINGER-CONTAINING PROTEIN 1"/>
    <property type="match status" value="1"/>
</dbReference>
<evidence type="ECO:0000313" key="10">
    <source>
        <dbReference type="EMBL" id="EFX01411.1"/>
    </source>
</evidence>
<dbReference type="GO" id="GO:0002376">
    <property type="term" value="P:immune system process"/>
    <property type="evidence" value="ECO:0007669"/>
    <property type="project" value="UniProtKB-KW"/>
</dbReference>
<evidence type="ECO:0000256" key="6">
    <source>
        <dbReference type="ARBA" id="ARBA00022833"/>
    </source>
</evidence>
<keyword evidence="5 10" id="KW-0378">Hydrolase</keyword>
<dbReference type="GO" id="GO:0004386">
    <property type="term" value="F:helicase activity"/>
    <property type="evidence" value="ECO:0007669"/>
    <property type="project" value="UniProtKB-KW"/>
</dbReference>
<evidence type="ECO:0000256" key="5">
    <source>
        <dbReference type="ARBA" id="ARBA00022806"/>
    </source>
</evidence>
<dbReference type="HOGENOM" id="CLU_001490_1_1_1"/>
<dbReference type="eggNOG" id="KOG1807">
    <property type="taxonomic scope" value="Eukaryota"/>
</dbReference>
<keyword evidence="5 10" id="KW-0067">ATP-binding</keyword>
<accession>F0XL83</accession>
<dbReference type="Gene3D" id="3.40.50.300">
    <property type="entry name" value="P-loop containing nucleotide triphosphate hydrolases"/>
    <property type="match status" value="2"/>
</dbReference>
<evidence type="ECO:0000259" key="9">
    <source>
        <dbReference type="PROSITE" id="PS51981"/>
    </source>
</evidence>
<gene>
    <name evidence="10" type="ORF">CMQ_6353</name>
</gene>
<keyword evidence="7" id="KW-0391">Immunity</keyword>
<dbReference type="SUPFAM" id="SSF52540">
    <property type="entry name" value="P-loop containing nucleoside triphosphate hydrolases"/>
    <property type="match status" value="1"/>
</dbReference>
<dbReference type="CDD" id="cd17936">
    <property type="entry name" value="EEXXEc_NFX1"/>
    <property type="match status" value="1"/>
</dbReference>
<organism evidence="11">
    <name type="scientific">Grosmannia clavigera (strain kw1407 / UAMH 11150)</name>
    <name type="common">Blue stain fungus</name>
    <name type="synonym">Graphiocladiella clavigera</name>
    <dbReference type="NCBI Taxonomy" id="655863"/>
    <lineage>
        <taxon>Eukaryota</taxon>
        <taxon>Fungi</taxon>
        <taxon>Dikarya</taxon>
        <taxon>Ascomycota</taxon>
        <taxon>Pezizomycotina</taxon>
        <taxon>Sordariomycetes</taxon>
        <taxon>Sordariomycetidae</taxon>
        <taxon>Ophiostomatales</taxon>
        <taxon>Ophiostomataceae</taxon>
        <taxon>Leptographium</taxon>
    </lineage>
</organism>